<feature type="signal peptide" evidence="1">
    <location>
        <begin position="1"/>
        <end position="28"/>
    </location>
</feature>
<name>A0A1H3L5Z2_9BURK</name>
<dbReference type="Proteomes" id="UP000183417">
    <property type="component" value="Unassembled WGS sequence"/>
</dbReference>
<dbReference type="GeneID" id="94690415"/>
<protein>
    <submittedName>
        <fullName evidence="2">Phospholipid transport system substrate-binding protein</fullName>
    </submittedName>
</protein>
<dbReference type="EMBL" id="FNPE01000006">
    <property type="protein sequence ID" value="SDY59619.1"/>
    <property type="molecule type" value="Genomic_DNA"/>
</dbReference>
<dbReference type="InterPro" id="IPR006311">
    <property type="entry name" value="TAT_signal"/>
</dbReference>
<dbReference type="Pfam" id="PF05494">
    <property type="entry name" value="MlaC"/>
    <property type="match status" value="1"/>
</dbReference>
<dbReference type="PIRSF" id="PIRSF004649">
    <property type="entry name" value="MlaC"/>
    <property type="match status" value="1"/>
</dbReference>
<evidence type="ECO:0000256" key="1">
    <source>
        <dbReference type="SAM" id="SignalP"/>
    </source>
</evidence>
<dbReference type="PANTHER" id="PTHR36573">
    <property type="entry name" value="INTERMEMBRANE PHOSPHOLIPID TRANSPORT SYSTEM BINDING PROTEIN MLAC"/>
    <property type="match status" value="1"/>
</dbReference>
<accession>A0A1H3L5Z2</accession>
<dbReference type="AlphaFoldDB" id="A0A1H3L5Z2"/>
<dbReference type="PANTHER" id="PTHR36573:SF1">
    <property type="entry name" value="INTERMEMBRANE PHOSPHOLIPID TRANSPORT SYSTEM BINDING PROTEIN MLAC"/>
    <property type="match status" value="1"/>
</dbReference>
<evidence type="ECO:0000313" key="3">
    <source>
        <dbReference type="Proteomes" id="UP000183417"/>
    </source>
</evidence>
<sequence length="213" mass="23254">MINRRAWSAAAAAMLAMGTLGAALPARAAGETPDALIKRVSTDVLETIKKDPSLREGDVSKVNALVNDKVMPYVNFRRMTSASVGPAWRQATPAQREKLETEFKALLIRTYSGALTQVSNQTINVKPLRAAAGDTDVLVRTEVLGRGEPVQLDYRLEKSGDGWKIYNLNVLGVWLVETYRNQFSQEINARGIDGLIETLATRSKMPATPPSKG</sequence>
<reference evidence="2 3" key="1">
    <citation type="submission" date="2016-10" db="EMBL/GenBank/DDBJ databases">
        <authorList>
            <person name="de Groot N.N."/>
        </authorList>
    </citation>
    <scope>NUCLEOTIDE SEQUENCE [LARGE SCALE GENOMIC DNA]</scope>
    <source>
        <strain evidence="2 3">LMG 24775</strain>
    </source>
</reference>
<dbReference type="PROSITE" id="PS51318">
    <property type="entry name" value="TAT"/>
    <property type="match status" value="1"/>
</dbReference>
<dbReference type="Gene3D" id="1.10.10.640">
    <property type="entry name" value="phospholipid-binding protein"/>
    <property type="match status" value="1"/>
</dbReference>
<gene>
    <name evidence="2" type="ORF">SAMN05421547_10654</name>
</gene>
<dbReference type="Gene3D" id="3.10.450.50">
    <property type="match status" value="1"/>
</dbReference>
<evidence type="ECO:0000313" key="2">
    <source>
        <dbReference type="EMBL" id="SDY59619.1"/>
    </source>
</evidence>
<organism evidence="2 3">
    <name type="scientific">Delftia lacustris</name>
    <dbReference type="NCBI Taxonomy" id="558537"/>
    <lineage>
        <taxon>Bacteria</taxon>
        <taxon>Pseudomonadati</taxon>
        <taxon>Pseudomonadota</taxon>
        <taxon>Betaproteobacteria</taxon>
        <taxon>Burkholderiales</taxon>
        <taxon>Comamonadaceae</taxon>
        <taxon>Delftia</taxon>
    </lineage>
</organism>
<dbReference type="InterPro" id="IPR008869">
    <property type="entry name" value="MlaC/ttg2D"/>
</dbReference>
<keyword evidence="1" id="KW-0732">Signal</keyword>
<dbReference type="RefSeq" id="WP_016445579.1">
    <property type="nucleotide sequence ID" value="NZ_AP025556.1"/>
</dbReference>
<proteinExistence type="predicted"/>
<feature type="chain" id="PRO_5010353944" evidence="1">
    <location>
        <begin position="29"/>
        <end position="213"/>
    </location>
</feature>